<reference evidence="2" key="1">
    <citation type="submission" date="2022-03" db="EMBL/GenBank/DDBJ databases">
        <title>Cryobacterium sp. nov. strain ZS14-85, isolated from Antarctic soil.</title>
        <authorList>
            <person name="Li J."/>
            <person name="Niu G."/>
        </authorList>
    </citation>
    <scope>NUCLEOTIDE SEQUENCE</scope>
    <source>
        <strain evidence="2">ZS14-85</strain>
    </source>
</reference>
<sequence length="65" mass="7232">MTLKRIWVARCDHPGCPATVIAEQTDLEKADFGMSVNDAGWQASPSRPKTFCPDHWTDPKDDDDG</sequence>
<keyword evidence="3" id="KW-1185">Reference proteome</keyword>
<comment type="caution">
    <text evidence="2">The sequence shown here is derived from an EMBL/GenBank/DDBJ whole genome shotgun (WGS) entry which is preliminary data.</text>
</comment>
<evidence type="ECO:0000313" key="2">
    <source>
        <dbReference type="EMBL" id="MCI4659667.1"/>
    </source>
</evidence>
<name>A0AA41QY70_9MICO</name>
<dbReference type="Proteomes" id="UP001165341">
    <property type="component" value="Unassembled WGS sequence"/>
</dbReference>
<evidence type="ECO:0000256" key="1">
    <source>
        <dbReference type="SAM" id="MobiDB-lite"/>
    </source>
</evidence>
<protein>
    <submittedName>
        <fullName evidence="2">Uncharacterized protein</fullName>
    </submittedName>
</protein>
<dbReference type="EMBL" id="JALGAR010000006">
    <property type="protein sequence ID" value="MCI4659667.1"/>
    <property type="molecule type" value="Genomic_DNA"/>
</dbReference>
<organism evidence="2 3">
    <name type="scientific">Cryobacterium zhongshanensis</name>
    <dbReference type="NCBI Taxonomy" id="2928153"/>
    <lineage>
        <taxon>Bacteria</taxon>
        <taxon>Bacillati</taxon>
        <taxon>Actinomycetota</taxon>
        <taxon>Actinomycetes</taxon>
        <taxon>Micrococcales</taxon>
        <taxon>Microbacteriaceae</taxon>
        <taxon>Cryobacterium</taxon>
    </lineage>
</organism>
<accession>A0AA41QY70</accession>
<evidence type="ECO:0000313" key="3">
    <source>
        <dbReference type="Proteomes" id="UP001165341"/>
    </source>
</evidence>
<proteinExistence type="predicted"/>
<dbReference type="AlphaFoldDB" id="A0AA41QY70"/>
<feature type="region of interest" description="Disordered" evidence="1">
    <location>
        <begin position="38"/>
        <end position="65"/>
    </location>
</feature>
<dbReference type="RefSeq" id="WP_243013158.1">
    <property type="nucleotide sequence ID" value="NZ_JALGAR010000006.1"/>
</dbReference>
<gene>
    <name evidence="2" type="ORF">MQH31_17825</name>
</gene>